<proteinExistence type="predicted"/>
<comment type="caution">
    <text evidence="2">The sequence shown here is derived from an EMBL/GenBank/DDBJ whole genome shotgun (WGS) entry which is preliminary data.</text>
</comment>
<dbReference type="RefSeq" id="WP_129184411.1">
    <property type="nucleotide sequence ID" value="NZ_JAGIOG010000001.1"/>
</dbReference>
<name>A0A641AL40_9ACTN</name>
<feature type="transmembrane region" description="Helical" evidence="1">
    <location>
        <begin position="16"/>
        <end position="36"/>
    </location>
</feature>
<evidence type="ECO:0000313" key="3">
    <source>
        <dbReference type="Proteomes" id="UP001515100"/>
    </source>
</evidence>
<keyword evidence="1" id="KW-1133">Transmembrane helix</keyword>
<protein>
    <submittedName>
        <fullName evidence="2">Uncharacterized protein</fullName>
    </submittedName>
</protein>
<evidence type="ECO:0000313" key="2">
    <source>
        <dbReference type="EMBL" id="KAA1376406.1"/>
    </source>
</evidence>
<keyword evidence="1" id="KW-0812">Transmembrane</keyword>
<feature type="transmembrane region" description="Helical" evidence="1">
    <location>
        <begin position="94"/>
        <end position="112"/>
    </location>
</feature>
<dbReference type="Proteomes" id="UP001515100">
    <property type="component" value="Unassembled WGS sequence"/>
</dbReference>
<organism evidence="2 3">
    <name type="scientific">Aeromicrobium fastidiosum</name>
    <dbReference type="NCBI Taxonomy" id="52699"/>
    <lineage>
        <taxon>Bacteria</taxon>
        <taxon>Bacillati</taxon>
        <taxon>Actinomycetota</taxon>
        <taxon>Actinomycetes</taxon>
        <taxon>Propionibacteriales</taxon>
        <taxon>Nocardioidaceae</taxon>
        <taxon>Aeromicrobium</taxon>
    </lineage>
</organism>
<gene>
    <name evidence="2" type="ORF">ESP62_013330</name>
</gene>
<keyword evidence="3" id="KW-1185">Reference proteome</keyword>
<accession>A0A641AL40</accession>
<dbReference type="OrthoDB" id="3748178at2"/>
<dbReference type="EMBL" id="SDPP02000003">
    <property type="protein sequence ID" value="KAA1376406.1"/>
    <property type="molecule type" value="Genomic_DNA"/>
</dbReference>
<keyword evidence="1" id="KW-0472">Membrane</keyword>
<dbReference type="AlphaFoldDB" id="A0A641AL40"/>
<evidence type="ECO:0000256" key="1">
    <source>
        <dbReference type="SAM" id="Phobius"/>
    </source>
</evidence>
<sequence>MSYPVARSRASVGPRWLMALLAPALILGIVLMHSLLLEPASVGGHDAHAQMALGAAPAHHSDVAQVAVVAVVAAPDGGDPMGQGTEGGMADCSGLMAMCLALLVSFVALIGWPRGVFRWVLWQRPPPTAVRLGTLRDAFEAMTARQRTTVLRC</sequence>
<reference evidence="2" key="1">
    <citation type="submission" date="2019-09" db="EMBL/GenBank/DDBJ databases">
        <authorList>
            <person name="Li J."/>
        </authorList>
    </citation>
    <scope>NUCLEOTIDE SEQUENCE [LARGE SCALE GENOMIC DNA]</scope>
    <source>
        <strain evidence="2">NRBC 14897</strain>
    </source>
</reference>